<evidence type="ECO:0000256" key="1">
    <source>
        <dbReference type="ARBA" id="ARBA00004141"/>
    </source>
</evidence>
<feature type="transmembrane region" description="Helical" evidence="6">
    <location>
        <begin position="290"/>
        <end position="318"/>
    </location>
</feature>
<reference evidence="8" key="2">
    <citation type="journal article" date="2002" name="Naunyn Schmiedebergs Arch. Pharmacol.">
        <title>Comparison of the genomic organisation of the human and rat gene of the cationic amino acids transporter CAT-2.</title>
        <authorList>
            <person name="Racke K."/>
            <person name="Brunn G."/>
            <person name="Wenzel F."/>
            <person name="Hammermann R."/>
        </authorList>
    </citation>
    <scope>NUCLEOTIDE SEQUENCE</scope>
    <source>
        <strain evidence="8">Sprague-Dawley</strain>
    </source>
</reference>
<dbReference type="FunFam" id="1.20.1740.10:FF:000034">
    <property type="entry name" value="cationic amino acid transporter 2 isoform X2"/>
    <property type="match status" value="1"/>
</dbReference>
<evidence type="ECO:0000256" key="3">
    <source>
        <dbReference type="ARBA" id="ARBA00022970"/>
    </source>
</evidence>
<protein>
    <submittedName>
        <fullName evidence="8">Cationic amino acid transporter-2</fullName>
    </submittedName>
</protein>
<dbReference type="GO" id="GO:0015171">
    <property type="term" value="F:amino acid transmembrane transporter activity"/>
    <property type="evidence" value="ECO:0007669"/>
    <property type="project" value="UniProtKB-ARBA"/>
</dbReference>
<dbReference type="GO" id="GO:0016020">
    <property type="term" value="C:membrane"/>
    <property type="evidence" value="ECO:0007669"/>
    <property type="project" value="UniProtKB-SubCell"/>
</dbReference>
<dbReference type="Gene3D" id="1.20.1740.10">
    <property type="entry name" value="Amino acid/polyamine transporter I"/>
    <property type="match status" value="2"/>
</dbReference>
<organism evidence="8">
    <name type="scientific">Rattus norvegicus</name>
    <name type="common">Rat</name>
    <dbReference type="NCBI Taxonomy" id="10116"/>
    <lineage>
        <taxon>Eukaryota</taxon>
        <taxon>Metazoa</taxon>
        <taxon>Chordata</taxon>
        <taxon>Craniata</taxon>
        <taxon>Vertebrata</taxon>
        <taxon>Euteleostomi</taxon>
        <taxon>Mammalia</taxon>
        <taxon>Eutheria</taxon>
        <taxon>Euarchontoglires</taxon>
        <taxon>Glires</taxon>
        <taxon>Rodentia</taxon>
        <taxon>Myomorpha</taxon>
        <taxon>Muroidea</taxon>
        <taxon>Muridae</taxon>
        <taxon>Murinae</taxon>
        <taxon>Rattus</taxon>
    </lineage>
</organism>
<proteinExistence type="predicted"/>
<feature type="transmembrane region" description="Helical" evidence="6">
    <location>
        <begin position="68"/>
        <end position="87"/>
    </location>
</feature>
<evidence type="ECO:0000259" key="7">
    <source>
        <dbReference type="Pfam" id="PF13906"/>
    </source>
</evidence>
<dbReference type="GO" id="GO:0046943">
    <property type="term" value="F:carboxylic acid transmembrane transporter activity"/>
    <property type="evidence" value="ECO:0007669"/>
    <property type="project" value="UniProtKB-ARBA"/>
</dbReference>
<keyword evidence="5 6" id="KW-0472">Membrane</keyword>
<gene>
    <name evidence="8" type="primary">CAT2</name>
</gene>
<feature type="transmembrane region" description="Helical" evidence="6">
    <location>
        <begin position="628"/>
        <end position="648"/>
    </location>
</feature>
<feature type="transmembrane region" description="Helical" evidence="6">
    <location>
        <begin position="599"/>
        <end position="622"/>
    </location>
</feature>
<dbReference type="InterPro" id="IPR029485">
    <property type="entry name" value="CAT_C"/>
</dbReference>
<evidence type="ECO:0000256" key="4">
    <source>
        <dbReference type="ARBA" id="ARBA00022989"/>
    </source>
</evidence>
<comment type="subcellular location">
    <subcellularLocation>
        <location evidence="1">Membrane</location>
        <topology evidence="1">Multi-pass membrane protein</topology>
    </subcellularLocation>
</comment>
<feature type="transmembrane region" description="Helical" evidence="6">
    <location>
        <begin position="39"/>
        <end position="56"/>
    </location>
</feature>
<reference evidence="8" key="3">
    <citation type="submission" date="2005-05" db="EMBL/GenBank/DDBJ databases">
        <authorList>
            <person name="Brunn G."/>
            <person name="Matthiesen S."/>
            <person name="Racke K."/>
        </authorList>
    </citation>
    <scope>NUCLEOTIDE SEQUENCE</scope>
    <source>
        <strain evidence="8">Sprague-Dawley</strain>
    </source>
</reference>
<evidence type="ECO:0000256" key="5">
    <source>
        <dbReference type="ARBA" id="ARBA00023136"/>
    </source>
</evidence>
<dbReference type="FunFam" id="1.20.1740.10:FF:000053">
    <property type="entry name" value="Cationic amino acid transporter 3"/>
    <property type="match status" value="1"/>
</dbReference>
<keyword evidence="3" id="KW-0029">Amino-acid transport</keyword>
<dbReference type="Pfam" id="PF13906">
    <property type="entry name" value="AA_permease_C"/>
    <property type="match status" value="1"/>
</dbReference>
<feature type="domain" description="Cationic amino acid transporter C-terminal" evidence="7">
    <location>
        <begin position="601"/>
        <end position="651"/>
    </location>
</feature>
<keyword evidence="2 6" id="KW-0812">Transmembrane</keyword>
<feature type="transmembrane region" description="Helical" evidence="6">
    <location>
        <begin position="167"/>
        <end position="184"/>
    </location>
</feature>
<feature type="transmembrane region" description="Helical" evidence="6">
    <location>
        <begin position="193"/>
        <end position="211"/>
    </location>
</feature>
<keyword evidence="4 6" id="KW-1133">Transmembrane helix</keyword>
<sequence length="703" mass="76755">MIPCRAVLTFTRCLIRRKIVTLDSLEDSKLCRCLTTMDLIALGVGSTLGAGVYVLAGEVAKADSGPSIVVSFLIAALASVMAGLCYAEFGARVPKTGSAYLYTYVTVGELWAFITGWNLILSYVIGTSSVARAWSGTFDELLNKQIGQFFKTYFKMNYTGLAEYPDFFAVCLVLLLAGLLSFGVKESAWVNKFFTAINILVLLFVMVAGFVKGNVANWKISEEFLKNISASAREPPSENGTSIYGAGGFMPYGFTGTLAGAATCFYAFVGFDCIATTGEEVRNPQKAIPIGIVTSLLVCFMAYFGVSAALTLMMPYYLLDEKSPLPVAFEYVGWGPAKYVVAAGSLCALSTSSWIHFPNASCNLCYGGGWVAFQMSSSNQFQNEDTNNCYFVIGCSGSLLGSMFPLPRILFAMARDGLLFRFLARVSKRQSPVAATMTAGVISAVMAFLFDLKALVDMMSIGTLMAYSLVAACVLILRYQPGLCYEQPKYTPEKDILESCTNATSKSESQVTMLQGQGFSLRTLFNPSALPTRQSASLVSFLVGFLAFLIAGLSILTTYGVRAIARLEAWSLALLALFLVLCAAVILTIWRQPQNQQKVAFMVPFLPFLPAFSILVNIYLMVQLSADTWVRFSIWMVLGFLIYFAYGIRDSLEGNPRDEEEDEDVCPDNVNAAAEEKSAMQANDHHQRNLSLPFILHEKTSEC</sequence>
<dbReference type="PANTHER" id="PTHR43243">
    <property type="entry name" value="INNER MEMBRANE TRANSPORTER YGJI-RELATED"/>
    <property type="match status" value="1"/>
</dbReference>
<evidence type="ECO:0000256" key="6">
    <source>
        <dbReference type="SAM" id="Phobius"/>
    </source>
</evidence>
<feature type="transmembrane region" description="Helical" evidence="6">
    <location>
        <begin position="538"/>
        <end position="557"/>
    </location>
</feature>
<feature type="transmembrane region" description="Helical" evidence="6">
    <location>
        <begin position="99"/>
        <end position="125"/>
    </location>
</feature>
<feature type="transmembrane region" description="Helical" evidence="6">
    <location>
        <begin position="390"/>
        <end position="411"/>
    </location>
</feature>
<feature type="transmembrane region" description="Helical" evidence="6">
    <location>
        <begin position="569"/>
        <end position="590"/>
    </location>
</feature>
<dbReference type="InterPro" id="IPR002293">
    <property type="entry name" value="AA/rel_permease1"/>
</dbReference>
<dbReference type="AlphaFoldDB" id="Q4PLF2"/>
<dbReference type="EMBL" id="DQ067615">
    <property type="protein sequence ID" value="AAY83364.1"/>
    <property type="molecule type" value="Genomic_DNA"/>
</dbReference>
<accession>Q4PLF2</accession>
<feature type="transmembrane region" description="Helical" evidence="6">
    <location>
        <begin position="432"/>
        <end position="452"/>
    </location>
</feature>
<dbReference type="Pfam" id="PF13520">
    <property type="entry name" value="AA_permease_2"/>
    <property type="match status" value="2"/>
</dbReference>
<name>Q4PLF2_RAT</name>
<feature type="transmembrane region" description="Helical" evidence="6">
    <location>
        <begin position="249"/>
        <end position="269"/>
    </location>
</feature>
<evidence type="ECO:0000256" key="2">
    <source>
        <dbReference type="ARBA" id="ARBA00022692"/>
    </source>
</evidence>
<evidence type="ECO:0000313" key="8">
    <source>
        <dbReference type="EMBL" id="AAY83364.1"/>
    </source>
</evidence>
<feature type="transmembrane region" description="Helical" evidence="6">
    <location>
        <begin position="458"/>
        <end position="479"/>
    </location>
</feature>
<reference evidence="8" key="1">
    <citation type="journal article" date="2001" name="Amino Acids">
        <title>Analysis of the genomic organization of the human cationic amino acid transporters CAT-1, CAT-2 and CAT-4.</title>
        <authorList>
            <person name="Hammermann R."/>
            <person name="Brunn G."/>
            <person name="Racke K."/>
        </authorList>
    </citation>
    <scope>NUCLEOTIDE SEQUENCE</scope>
    <source>
        <strain evidence="8">Sprague-Dawley</strain>
    </source>
</reference>
<dbReference type="PANTHER" id="PTHR43243:SF94">
    <property type="entry name" value="CATIONIC AMINO ACID TRANSPORTER 2"/>
    <property type="match status" value="1"/>
</dbReference>
<keyword evidence="3" id="KW-0813">Transport</keyword>